<feature type="compositionally biased region" description="Low complexity" evidence="1">
    <location>
        <begin position="195"/>
        <end position="207"/>
    </location>
</feature>
<protein>
    <submittedName>
        <fullName evidence="3">Uncharacterized protein</fullName>
    </submittedName>
</protein>
<sequence length="282" mass="28177">MDRPGDRGDREEEEGEGKRIELSASQVVGAGAATLAAATAASWLNVYGTVVGAAVMAALSTLASPFLQHWFSRGGQQARQLAERRAPRTGEPAASAESSAVRTASPPKTRKKGGARRGWRSLAVSAAAVFVLAMLVILLFELFTGRSLTSWTRGTGEPTAPTLLGGTSSGPAAGEEAPAEEAPAEEAPEDPPAGIPGQQPGEVPAPEGEAEPTEPSPDAPEGTEAPGSEPTDAPGTAPAPDPPAQEQPPGQLLEPDPAPGAGDQGAGGGSGALVPDTAPPAG</sequence>
<name>A0A841ILZ4_9ACTN</name>
<dbReference type="Proteomes" id="UP000536604">
    <property type="component" value="Unassembled WGS sequence"/>
</dbReference>
<dbReference type="RefSeq" id="WP_184289949.1">
    <property type="nucleotide sequence ID" value="NZ_JACHJO010000004.1"/>
</dbReference>
<evidence type="ECO:0000313" key="3">
    <source>
        <dbReference type="EMBL" id="MBB6119673.1"/>
    </source>
</evidence>
<feature type="transmembrane region" description="Helical" evidence="2">
    <location>
        <begin position="50"/>
        <end position="71"/>
    </location>
</feature>
<gene>
    <name evidence="3" type="ORF">FHS13_001622</name>
</gene>
<feature type="compositionally biased region" description="Acidic residues" evidence="1">
    <location>
        <begin position="177"/>
        <end position="189"/>
    </location>
</feature>
<feature type="compositionally biased region" description="Pro residues" evidence="1">
    <location>
        <begin position="237"/>
        <end position="246"/>
    </location>
</feature>
<dbReference type="EMBL" id="JACHJO010000004">
    <property type="protein sequence ID" value="MBB6119673.1"/>
    <property type="molecule type" value="Genomic_DNA"/>
</dbReference>
<evidence type="ECO:0000313" key="4">
    <source>
        <dbReference type="Proteomes" id="UP000536604"/>
    </source>
</evidence>
<evidence type="ECO:0000256" key="1">
    <source>
        <dbReference type="SAM" id="MobiDB-lite"/>
    </source>
</evidence>
<keyword evidence="2" id="KW-1133">Transmembrane helix</keyword>
<comment type="caution">
    <text evidence="3">The sequence shown here is derived from an EMBL/GenBank/DDBJ whole genome shotgun (WGS) entry which is preliminary data.</text>
</comment>
<dbReference type="AlphaFoldDB" id="A0A841ILZ4"/>
<keyword evidence="2" id="KW-0472">Membrane</keyword>
<feature type="transmembrane region" description="Helical" evidence="2">
    <location>
        <begin position="118"/>
        <end position="140"/>
    </location>
</feature>
<feature type="transmembrane region" description="Helical" evidence="2">
    <location>
        <begin position="27"/>
        <end position="44"/>
    </location>
</feature>
<feature type="region of interest" description="Disordered" evidence="1">
    <location>
        <begin position="150"/>
        <end position="282"/>
    </location>
</feature>
<reference evidence="3 4" key="1">
    <citation type="submission" date="2020-08" db="EMBL/GenBank/DDBJ databases">
        <title>Genomic Encyclopedia of Type Strains, Phase III (KMG-III): the genomes of soil and plant-associated and newly described type strains.</title>
        <authorList>
            <person name="Whitman W."/>
        </authorList>
    </citation>
    <scope>NUCLEOTIDE SEQUENCE [LARGE SCALE GENOMIC DNA]</scope>
    <source>
        <strain evidence="3 4">CECT 8712</strain>
    </source>
</reference>
<proteinExistence type="predicted"/>
<organism evidence="3 4">
    <name type="scientific">Nocardiopsis algeriensis</name>
    <dbReference type="NCBI Taxonomy" id="1478215"/>
    <lineage>
        <taxon>Bacteria</taxon>
        <taxon>Bacillati</taxon>
        <taxon>Actinomycetota</taxon>
        <taxon>Actinomycetes</taxon>
        <taxon>Streptosporangiales</taxon>
        <taxon>Nocardiopsidaceae</taxon>
        <taxon>Nocardiopsis</taxon>
    </lineage>
</organism>
<keyword evidence="2" id="KW-0812">Transmembrane</keyword>
<feature type="compositionally biased region" description="Basic residues" evidence="1">
    <location>
        <begin position="108"/>
        <end position="117"/>
    </location>
</feature>
<feature type="region of interest" description="Disordered" evidence="1">
    <location>
        <begin position="78"/>
        <end position="117"/>
    </location>
</feature>
<keyword evidence="4" id="KW-1185">Reference proteome</keyword>
<evidence type="ECO:0000256" key="2">
    <source>
        <dbReference type="SAM" id="Phobius"/>
    </source>
</evidence>
<accession>A0A841ILZ4</accession>
<feature type="compositionally biased region" description="Gly residues" evidence="1">
    <location>
        <begin position="262"/>
        <end position="271"/>
    </location>
</feature>